<sequence length="287" mass="32723">MATPTVRKLQLGHMLRHLREQAGLTQEEAGKVIEKPQAKFTELENGKRGIGVGDLKLLLDAYGVSDPELIEFMMDLRRNNHQRGNWTGYRAIHPDQFRQYVEMEQDADLVRTVESEVPPGLLQSESFIRALYAERPELNEDDIENGVQARLLRQRVLHRENPLQAEFVISESSLLRWYGGPEIMREQIDHMIKLSRLGNVQIQVLPFETRANVAALVGFRFVLLRIPSPGTAGPLEFAYIEGVDTNRYLDDKKAVATYGHLWSRLTAAALSPSASREFMAEVAKRYR</sequence>
<evidence type="ECO:0000313" key="2">
    <source>
        <dbReference type="EMBL" id="MCP2164926.1"/>
    </source>
</evidence>
<dbReference type="SMART" id="SM00530">
    <property type="entry name" value="HTH_XRE"/>
    <property type="match status" value="1"/>
</dbReference>
<evidence type="ECO:0000313" key="3">
    <source>
        <dbReference type="Proteomes" id="UP001206128"/>
    </source>
</evidence>
<keyword evidence="3" id="KW-1185">Reference proteome</keyword>
<proteinExistence type="predicted"/>
<feature type="domain" description="HTH cro/C1-type" evidence="1">
    <location>
        <begin position="15"/>
        <end position="69"/>
    </location>
</feature>
<comment type="caution">
    <text evidence="2">The sequence shown here is derived from an EMBL/GenBank/DDBJ whole genome shotgun (WGS) entry which is preliminary data.</text>
</comment>
<dbReference type="InterPro" id="IPR043917">
    <property type="entry name" value="DUF5753"/>
</dbReference>
<dbReference type="RefSeq" id="WP_253769243.1">
    <property type="nucleotide sequence ID" value="NZ_JAMTCK010000004.1"/>
</dbReference>
<dbReference type="PROSITE" id="PS50943">
    <property type="entry name" value="HTH_CROC1"/>
    <property type="match status" value="1"/>
</dbReference>
<dbReference type="CDD" id="cd00093">
    <property type="entry name" value="HTH_XRE"/>
    <property type="match status" value="1"/>
</dbReference>
<reference evidence="2" key="1">
    <citation type="submission" date="2022-06" db="EMBL/GenBank/DDBJ databases">
        <title>Genomic Encyclopedia of Archaeal and Bacterial Type Strains, Phase II (KMG-II): from individual species to whole genera.</title>
        <authorList>
            <person name="Goeker M."/>
        </authorList>
    </citation>
    <scope>NUCLEOTIDE SEQUENCE</scope>
    <source>
        <strain evidence="2">DSM 43935</strain>
    </source>
</reference>
<organism evidence="2 3">
    <name type="scientific">Goodfellowiella coeruleoviolacea</name>
    <dbReference type="NCBI Taxonomy" id="334858"/>
    <lineage>
        <taxon>Bacteria</taxon>
        <taxon>Bacillati</taxon>
        <taxon>Actinomycetota</taxon>
        <taxon>Actinomycetes</taxon>
        <taxon>Pseudonocardiales</taxon>
        <taxon>Pseudonocardiaceae</taxon>
        <taxon>Goodfellowiella</taxon>
    </lineage>
</organism>
<name>A0AAE3GAZ6_9PSEU</name>
<dbReference type="Gene3D" id="1.10.260.40">
    <property type="entry name" value="lambda repressor-like DNA-binding domains"/>
    <property type="match status" value="1"/>
</dbReference>
<dbReference type="GO" id="GO:0003677">
    <property type="term" value="F:DNA binding"/>
    <property type="evidence" value="ECO:0007669"/>
    <property type="project" value="InterPro"/>
</dbReference>
<evidence type="ECO:0000259" key="1">
    <source>
        <dbReference type="PROSITE" id="PS50943"/>
    </source>
</evidence>
<dbReference type="EMBL" id="JAMTCK010000004">
    <property type="protein sequence ID" value="MCP2164926.1"/>
    <property type="molecule type" value="Genomic_DNA"/>
</dbReference>
<protein>
    <submittedName>
        <fullName evidence="2">Helix-turn-helix domain-containing protein</fullName>
    </submittedName>
</protein>
<dbReference type="SUPFAM" id="SSF47413">
    <property type="entry name" value="lambda repressor-like DNA-binding domains"/>
    <property type="match status" value="1"/>
</dbReference>
<dbReference type="Pfam" id="PF19054">
    <property type="entry name" value="DUF5753"/>
    <property type="match status" value="1"/>
</dbReference>
<accession>A0AAE3GAZ6</accession>
<dbReference type="InterPro" id="IPR001387">
    <property type="entry name" value="Cro/C1-type_HTH"/>
</dbReference>
<dbReference type="AlphaFoldDB" id="A0AAE3GAZ6"/>
<dbReference type="Pfam" id="PF13560">
    <property type="entry name" value="HTH_31"/>
    <property type="match status" value="1"/>
</dbReference>
<dbReference type="InterPro" id="IPR010982">
    <property type="entry name" value="Lambda_DNA-bd_dom_sf"/>
</dbReference>
<gene>
    <name evidence="2" type="ORF">LX83_001775</name>
</gene>
<dbReference type="Proteomes" id="UP001206128">
    <property type="component" value="Unassembled WGS sequence"/>
</dbReference>